<dbReference type="AlphaFoldDB" id="A0A6J2VG17"/>
<dbReference type="InterPro" id="IPR052749">
    <property type="entry name" value="Alpha-tectorin"/>
</dbReference>
<dbReference type="InParanoid" id="A0A6J2VG17"/>
<proteinExistence type="predicted"/>
<keyword evidence="2" id="KW-1185">Reference proteome</keyword>
<evidence type="ECO:0000313" key="2">
    <source>
        <dbReference type="Proteomes" id="UP000504632"/>
    </source>
</evidence>
<protein>
    <submittedName>
        <fullName evidence="3">Sushi, nidogen and EGF-like domain-containing protein 1</fullName>
    </submittedName>
</protein>
<accession>A0A6J2VG17</accession>
<dbReference type="PROSITE" id="PS51220">
    <property type="entry name" value="NIDO"/>
    <property type="match status" value="1"/>
</dbReference>
<dbReference type="InterPro" id="IPR003886">
    <property type="entry name" value="NIDO_dom"/>
</dbReference>
<organism evidence="2 3">
    <name type="scientific">Chanos chanos</name>
    <name type="common">Milkfish</name>
    <name type="synonym">Mugil chanos</name>
    <dbReference type="NCBI Taxonomy" id="29144"/>
    <lineage>
        <taxon>Eukaryota</taxon>
        <taxon>Metazoa</taxon>
        <taxon>Chordata</taxon>
        <taxon>Craniata</taxon>
        <taxon>Vertebrata</taxon>
        <taxon>Euteleostomi</taxon>
        <taxon>Actinopterygii</taxon>
        <taxon>Neopterygii</taxon>
        <taxon>Teleostei</taxon>
        <taxon>Ostariophysi</taxon>
        <taxon>Gonorynchiformes</taxon>
        <taxon>Chanidae</taxon>
        <taxon>Chanos</taxon>
    </lineage>
</organism>
<dbReference type="PANTHER" id="PTHR46160:SF9">
    <property type="entry name" value="PROTEIN PRY2-RELATED"/>
    <property type="match status" value="1"/>
</dbReference>
<dbReference type="Pfam" id="PF06119">
    <property type="entry name" value="NIDO"/>
    <property type="match status" value="1"/>
</dbReference>
<dbReference type="RefSeq" id="XP_030630862.1">
    <property type="nucleotide sequence ID" value="XM_030775002.1"/>
</dbReference>
<name>A0A6J2VG17_CHACN</name>
<dbReference type="Proteomes" id="UP000504632">
    <property type="component" value="Chromosome 5"/>
</dbReference>
<dbReference type="PANTHER" id="PTHR46160">
    <property type="entry name" value="ALPHA-TECTORIN-RELATED"/>
    <property type="match status" value="1"/>
</dbReference>
<dbReference type="SMART" id="SM00539">
    <property type="entry name" value="NIDO"/>
    <property type="match status" value="1"/>
</dbReference>
<feature type="domain" description="NIDO" evidence="1">
    <location>
        <begin position="83"/>
        <end position="184"/>
    </location>
</feature>
<dbReference type="OrthoDB" id="6236007at2759"/>
<reference evidence="3" key="1">
    <citation type="submission" date="2025-08" db="UniProtKB">
        <authorList>
            <consortium name="RefSeq"/>
        </authorList>
    </citation>
    <scope>IDENTIFICATION</scope>
</reference>
<evidence type="ECO:0000259" key="1">
    <source>
        <dbReference type="PROSITE" id="PS51220"/>
    </source>
</evidence>
<dbReference type="GO" id="GO:0007160">
    <property type="term" value="P:cell-matrix adhesion"/>
    <property type="evidence" value="ECO:0007669"/>
    <property type="project" value="InterPro"/>
</dbReference>
<gene>
    <name evidence="3" type="primary">LOC115812525</name>
</gene>
<sequence length="184" mass="20644">MGRWAFHVNHPAPAVLFPFGDGDLQTPVSDDGSSEEIILQQPFNYFGRTYNQIYVNNNGHLTFTEPFSEYSPYSGSGRDIIFPLWTDLNNGIQGTVSYRQATDSATLNQVTSQINQYFPDVSFAASWVFIATWNQVSYYSGAGAATFQVVLVSSGDVSFLLLNYGDIDATEQLWMVRKTQYCRL</sequence>
<evidence type="ECO:0000313" key="3">
    <source>
        <dbReference type="RefSeq" id="XP_030630862.1"/>
    </source>
</evidence>
<dbReference type="GeneID" id="115812525"/>